<comment type="caution">
    <text evidence="1">The sequence shown here is derived from an EMBL/GenBank/DDBJ whole genome shotgun (WGS) entry which is preliminary data.</text>
</comment>
<protein>
    <submittedName>
        <fullName evidence="1">Uncharacterized protein</fullName>
    </submittedName>
</protein>
<evidence type="ECO:0000313" key="1">
    <source>
        <dbReference type="EMBL" id="KAK9765405.1"/>
    </source>
</evidence>
<gene>
    <name evidence="1" type="ORF">K7432_006299</name>
</gene>
<reference evidence="1 2" key="1">
    <citation type="submission" date="2023-04" db="EMBL/GenBank/DDBJ databases">
        <title>Genome of Basidiobolus ranarum AG-B5.</title>
        <authorList>
            <person name="Stajich J.E."/>
            <person name="Carter-House D."/>
            <person name="Gryganskyi A."/>
        </authorList>
    </citation>
    <scope>NUCLEOTIDE SEQUENCE [LARGE SCALE GENOMIC DNA]</scope>
    <source>
        <strain evidence="1 2">AG-B5</strain>
    </source>
</reference>
<dbReference type="EMBL" id="JASJQH010000273">
    <property type="protein sequence ID" value="KAK9765405.1"/>
    <property type="molecule type" value="Genomic_DNA"/>
</dbReference>
<proteinExistence type="predicted"/>
<evidence type="ECO:0000313" key="2">
    <source>
        <dbReference type="Proteomes" id="UP001479436"/>
    </source>
</evidence>
<accession>A0ABR2WV49</accession>
<keyword evidence="2" id="KW-1185">Reference proteome</keyword>
<dbReference type="Proteomes" id="UP001479436">
    <property type="component" value="Unassembled WGS sequence"/>
</dbReference>
<organism evidence="1 2">
    <name type="scientific">Basidiobolus ranarum</name>
    <dbReference type="NCBI Taxonomy" id="34480"/>
    <lineage>
        <taxon>Eukaryota</taxon>
        <taxon>Fungi</taxon>
        <taxon>Fungi incertae sedis</taxon>
        <taxon>Zoopagomycota</taxon>
        <taxon>Entomophthoromycotina</taxon>
        <taxon>Basidiobolomycetes</taxon>
        <taxon>Basidiobolales</taxon>
        <taxon>Basidiobolaceae</taxon>
        <taxon>Basidiobolus</taxon>
    </lineage>
</organism>
<sequence>MLKNSYSQTTRTFVLEHRGITSLAKDTDGSIAYYQLIRSNRFRTKSTLVDVNTGRDVLILRRRSRFRYVKINNRIDNTSEYFVYPIPGSYSFVFQYGGYNYCWHVLSDGGLSCFDTSTNAPIAHFLPRNKAKSLICSETGELTLHQGTEKMQPFLIASVFLLVNILYGSKQ</sequence>
<name>A0ABR2WV49_9FUNG</name>